<feature type="domain" description="KRAB" evidence="9">
    <location>
        <begin position="177"/>
        <end position="248"/>
    </location>
</feature>
<proteinExistence type="predicted"/>
<dbReference type="InterPro" id="IPR001909">
    <property type="entry name" value="KRAB"/>
</dbReference>
<keyword evidence="4" id="KW-0863">Zinc-finger</keyword>
<keyword evidence="6" id="KW-0238">DNA-binding</keyword>
<keyword evidence="3" id="KW-0677">Repeat</keyword>
<evidence type="ECO:0000256" key="6">
    <source>
        <dbReference type="ARBA" id="ARBA00023125"/>
    </source>
</evidence>
<evidence type="ECO:0000256" key="3">
    <source>
        <dbReference type="ARBA" id="ARBA00022737"/>
    </source>
</evidence>
<feature type="region of interest" description="Disordered" evidence="8">
    <location>
        <begin position="86"/>
        <end position="136"/>
    </location>
</feature>
<reference evidence="10" key="1">
    <citation type="journal article" date="2022" name="bioRxiv">
        <title>Sequencing and chromosome-scale assembly of the giantPleurodeles waltlgenome.</title>
        <authorList>
            <person name="Brown T."/>
            <person name="Elewa A."/>
            <person name="Iarovenko S."/>
            <person name="Subramanian E."/>
            <person name="Araus A.J."/>
            <person name="Petzold A."/>
            <person name="Susuki M."/>
            <person name="Suzuki K.-i.T."/>
            <person name="Hayashi T."/>
            <person name="Toyoda A."/>
            <person name="Oliveira C."/>
            <person name="Osipova E."/>
            <person name="Leigh N.D."/>
            <person name="Simon A."/>
            <person name="Yun M.H."/>
        </authorList>
    </citation>
    <scope>NUCLEOTIDE SEQUENCE</scope>
    <source>
        <strain evidence="10">20211129_DDA</strain>
        <tissue evidence="10">Liver</tissue>
    </source>
</reference>
<comment type="caution">
    <text evidence="10">The sequence shown here is derived from an EMBL/GenBank/DDBJ whole genome shotgun (WGS) entry which is preliminary data.</text>
</comment>
<evidence type="ECO:0000256" key="5">
    <source>
        <dbReference type="ARBA" id="ARBA00022833"/>
    </source>
</evidence>
<dbReference type="Proteomes" id="UP001066276">
    <property type="component" value="Chromosome 1_2"/>
</dbReference>
<dbReference type="EMBL" id="JANPWB010000002">
    <property type="protein sequence ID" value="KAJ1204748.1"/>
    <property type="molecule type" value="Genomic_DNA"/>
</dbReference>
<dbReference type="PANTHER" id="PTHR24381:SF390">
    <property type="entry name" value="ZINC FINGER PROTEIN 37 HOMOLOG"/>
    <property type="match status" value="1"/>
</dbReference>
<name>A0AAV7VTX7_PLEWA</name>
<gene>
    <name evidence="10" type="ORF">NDU88_000186</name>
</gene>
<dbReference type="SUPFAM" id="SSF109640">
    <property type="entry name" value="KRAB domain (Kruppel-associated box)"/>
    <property type="match status" value="1"/>
</dbReference>
<dbReference type="CDD" id="cd07765">
    <property type="entry name" value="KRAB_A-box"/>
    <property type="match status" value="1"/>
</dbReference>
<dbReference type="GO" id="GO:0005634">
    <property type="term" value="C:nucleus"/>
    <property type="evidence" value="ECO:0007669"/>
    <property type="project" value="UniProtKB-SubCell"/>
</dbReference>
<dbReference type="PANTHER" id="PTHR24381">
    <property type="entry name" value="ZINC FINGER PROTEIN"/>
    <property type="match status" value="1"/>
</dbReference>
<organism evidence="10 11">
    <name type="scientific">Pleurodeles waltl</name>
    <name type="common">Iberian ribbed newt</name>
    <dbReference type="NCBI Taxonomy" id="8319"/>
    <lineage>
        <taxon>Eukaryota</taxon>
        <taxon>Metazoa</taxon>
        <taxon>Chordata</taxon>
        <taxon>Craniata</taxon>
        <taxon>Vertebrata</taxon>
        <taxon>Euteleostomi</taxon>
        <taxon>Amphibia</taxon>
        <taxon>Batrachia</taxon>
        <taxon>Caudata</taxon>
        <taxon>Salamandroidea</taxon>
        <taxon>Salamandridae</taxon>
        <taxon>Pleurodelinae</taxon>
        <taxon>Pleurodeles</taxon>
    </lineage>
</organism>
<keyword evidence="5" id="KW-0862">Zinc</keyword>
<keyword evidence="11" id="KW-1185">Reference proteome</keyword>
<dbReference type="PROSITE" id="PS50805">
    <property type="entry name" value="KRAB"/>
    <property type="match status" value="1"/>
</dbReference>
<dbReference type="SMART" id="SM00349">
    <property type="entry name" value="KRAB"/>
    <property type="match status" value="1"/>
</dbReference>
<evidence type="ECO:0000313" key="10">
    <source>
        <dbReference type="EMBL" id="KAJ1204748.1"/>
    </source>
</evidence>
<keyword evidence="7" id="KW-0539">Nucleus</keyword>
<evidence type="ECO:0000256" key="8">
    <source>
        <dbReference type="SAM" id="MobiDB-lite"/>
    </source>
</evidence>
<accession>A0AAV7VTX7</accession>
<keyword evidence="2" id="KW-0479">Metal-binding</keyword>
<evidence type="ECO:0000259" key="9">
    <source>
        <dbReference type="PROSITE" id="PS50805"/>
    </source>
</evidence>
<evidence type="ECO:0000256" key="4">
    <source>
        <dbReference type="ARBA" id="ARBA00022771"/>
    </source>
</evidence>
<dbReference type="Pfam" id="PF01352">
    <property type="entry name" value="KRAB"/>
    <property type="match status" value="1"/>
</dbReference>
<evidence type="ECO:0000313" key="11">
    <source>
        <dbReference type="Proteomes" id="UP001066276"/>
    </source>
</evidence>
<dbReference type="GO" id="GO:0000981">
    <property type="term" value="F:DNA-binding transcription factor activity, RNA polymerase II-specific"/>
    <property type="evidence" value="ECO:0007669"/>
    <property type="project" value="TreeGrafter"/>
</dbReference>
<protein>
    <recommendedName>
        <fullName evidence="9">KRAB domain-containing protein</fullName>
    </recommendedName>
</protein>
<feature type="region of interest" description="Disordered" evidence="8">
    <location>
        <begin position="15"/>
        <end position="44"/>
    </location>
</feature>
<evidence type="ECO:0000256" key="1">
    <source>
        <dbReference type="ARBA" id="ARBA00004123"/>
    </source>
</evidence>
<dbReference type="InterPro" id="IPR036051">
    <property type="entry name" value="KRAB_dom_sf"/>
</dbReference>
<dbReference type="GO" id="GO:0008270">
    <property type="term" value="F:zinc ion binding"/>
    <property type="evidence" value="ECO:0007669"/>
    <property type="project" value="UniProtKB-KW"/>
</dbReference>
<evidence type="ECO:0000256" key="7">
    <source>
        <dbReference type="ARBA" id="ARBA00023242"/>
    </source>
</evidence>
<evidence type="ECO:0000256" key="2">
    <source>
        <dbReference type="ARBA" id="ARBA00022723"/>
    </source>
</evidence>
<sequence>MLGWVGLRPLPGLPPRDLQRGRFRAPGLGSHPSGPFGATGSSRPPLLLRQYQRSRAVSRLCARAICHLAVSRGFLRARRPVSAPRLASATLARSESSTPSLPPASGASRPRPPPAPTPAVGMHRPSAGPRRGHHSTAGLGPVRFASMVKCVAVGKSVGVQWLTTLLTLLDLSQGPPITFCDVAAYFNEEEWKLLYEWQKDLYRNVMKEIQQALISLGPVIASSVFSLRTKGKEHLSAVDQQDYERGYENDPTLAFSSWNSEILKTQQQSERSLLSDHVLKGHKGCIDPNSGHKASTPSVPFGLPENEEAYAVAHTSSGRRDHLSRSTGISSYSAKLETKFLDHDGGDGEDCNTEEMIPPVIQFRIKEESDTVFMDHQDSEEGENTTFSRGLNTTVNATEQPQANSWERASTSSDCGKNVSNNLDVKHHPVKPVETLNVYTDYGSNQGVNTIKHKRFDKDQRPYALNECGNSFSESTTSTYQLKDSLSKMYICSHCGNCFNKSSKEAAYCRNNKQAHQTVCNECQKSFDLPTNLSKDEAKDKVEKPYTFYDYAQFYFIFFPCGLSRPISLYSGLF</sequence>
<dbReference type="AlphaFoldDB" id="A0AAV7VTX7"/>
<dbReference type="Gene3D" id="6.10.140.140">
    <property type="match status" value="1"/>
</dbReference>
<dbReference type="GO" id="GO:0000977">
    <property type="term" value="F:RNA polymerase II transcription regulatory region sequence-specific DNA binding"/>
    <property type="evidence" value="ECO:0007669"/>
    <property type="project" value="TreeGrafter"/>
</dbReference>
<comment type="subcellular location">
    <subcellularLocation>
        <location evidence="1">Nucleus</location>
    </subcellularLocation>
</comment>